<organism evidence="2 3">
    <name type="scientific">bacterium (Candidatus Blackallbacteria) CG17_big_fil_post_rev_8_21_14_2_50_48_46</name>
    <dbReference type="NCBI Taxonomy" id="2014261"/>
    <lineage>
        <taxon>Bacteria</taxon>
        <taxon>Candidatus Blackallbacteria</taxon>
    </lineage>
</organism>
<comment type="caution">
    <text evidence="2">The sequence shown here is derived from an EMBL/GenBank/DDBJ whole genome shotgun (WGS) entry which is preliminary data.</text>
</comment>
<feature type="chain" id="PRO_5014915330" evidence="1">
    <location>
        <begin position="23"/>
        <end position="287"/>
    </location>
</feature>
<evidence type="ECO:0000313" key="2">
    <source>
        <dbReference type="EMBL" id="PIW15363.1"/>
    </source>
</evidence>
<dbReference type="Gene3D" id="3.40.390.70">
    <property type="match status" value="1"/>
</dbReference>
<accession>A0A2M7G191</accession>
<evidence type="ECO:0000256" key="1">
    <source>
        <dbReference type="SAM" id="SignalP"/>
    </source>
</evidence>
<gene>
    <name evidence="2" type="ORF">COW36_18275</name>
</gene>
<dbReference type="Proteomes" id="UP000231019">
    <property type="component" value="Unassembled WGS sequence"/>
</dbReference>
<reference evidence="2 3" key="1">
    <citation type="submission" date="2017-09" db="EMBL/GenBank/DDBJ databases">
        <title>Depth-based differentiation of microbial function through sediment-hosted aquifers and enrichment of novel symbionts in the deep terrestrial subsurface.</title>
        <authorList>
            <person name="Probst A.J."/>
            <person name="Ladd B."/>
            <person name="Jarett J.K."/>
            <person name="Geller-Mcgrath D.E."/>
            <person name="Sieber C.M."/>
            <person name="Emerson J.B."/>
            <person name="Anantharaman K."/>
            <person name="Thomas B.C."/>
            <person name="Malmstrom R."/>
            <person name="Stieglmeier M."/>
            <person name="Klingl A."/>
            <person name="Woyke T."/>
            <person name="Ryan C.M."/>
            <person name="Banfield J.F."/>
        </authorList>
    </citation>
    <scope>NUCLEOTIDE SEQUENCE [LARGE SCALE GENOMIC DNA]</scope>
    <source>
        <strain evidence="2">CG17_big_fil_post_rev_8_21_14_2_50_48_46</strain>
    </source>
</reference>
<dbReference type="InterPro" id="IPR030890">
    <property type="entry name" value="LP_HExxH_w_TonB"/>
</dbReference>
<feature type="signal peptide" evidence="1">
    <location>
        <begin position="1"/>
        <end position="22"/>
    </location>
</feature>
<name>A0A2M7G191_9BACT</name>
<sequence length="287" mass="32975">MKQLWVSLCFAFLLSLSQSAWAQVSEDALTEVALGRCFSRLEETIPIQIEFRHPERVIYPDWFKAPFFAKFETLDRASALPVCEALLISLEAYPPKLLRQNLRTVALFKKLVFYEQIYRASYLYDPEQKRGDLMIATLSFREDLDIPLWVVDSFHHEFSSVLIQKYPFPEKAWRKANPSDFQYTLEAEDSPGVEALKKGFGTAEEEALLEMGFLSQYATASFEEDLNFYAGQLFSVPAHLLELAQTYPVIGKKVKILLQFYLSLDAEFIKTAVFQKFAQAGMLEQGL</sequence>
<dbReference type="EMBL" id="PFFQ01000053">
    <property type="protein sequence ID" value="PIW15363.1"/>
    <property type="molecule type" value="Genomic_DNA"/>
</dbReference>
<dbReference type="AlphaFoldDB" id="A0A2M7G191"/>
<proteinExistence type="predicted"/>
<evidence type="ECO:0000313" key="3">
    <source>
        <dbReference type="Proteomes" id="UP000231019"/>
    </source>
</evidence>
<keyword evidence="1" id="KW-0732">Signal</keyword>
<protein>
    <submittedName>
        <fullName evidence="2">Uncharacterized protein</fullName>
    </submittedName>
</protein>
<dbReference type="Pfam" id="PF15890">
    <property type="entry name" value="Peptidase_Mx1"/>
    <property type="match status" value="1"/>
</dbReference>